<keyword evidence="3" id="KW-0001">2Fe-2S</keyword>
<dbReference type="GO" id="GO:0004674">
    <property type="term" value="F:protein serine/threonine kinase activity"/>
    <property type="evidence" value="ECO:0007669"/>
    <property type="project" value="UniProtKB-EC"/>
</dbReference>
<evidence type="ECO:0000313" key="13">
    <source>
        <dbReference type="EMBL" id="GHO95735.1"/>
    </source>
</evidence>
<dbReference type="CDD" id="cd14014">
    <property type="entry name" value="STKc_PknB_like"/>
    <property type="match status" value="1"/>
</dbReference>
<evidence type="ECO:0000256" key="8">
    <source>
        <dbReference type="ARBA" id="ARBA00023004"/>
    </source>
</evidence>
<dbReference type="InterPro" id="IPR050660">
    <property type="entry name" value="NEK_Ser/Thr_kinase"/>
</dbReference>
<feature type="compositionally biased region" description="Basic residues" evidence="10">
    <location>
        <begin position="520"/>
        <end position="529"/>
    </location>
</feature>
<keyword evidence="7" id="KW-0067">ATP-binding</keyword>
<evidence type="ECO:0000256" key="9">
    <source>
        <dbReference type="ARBA" id="ARBA00023014"/>
    </source>
</evidence>
<dbReference type="AlphaFoldDB" id="A0A8J3INS3"/>
<evidence type="ECO:0000313" key="14">
    <source>
        <dbReference type="Proteomes" id="UP000597444"/>
    </source>
</evidence>
<reference evidence="13" key="1">
    <citation type="submission" date="2020-10" db="EMBL/GenBank/DDBJ databases">
        <title>Taxonomic study of unclassified bacteria belonging to the class Ktedonobacteria.</title>
        <authorList>
            <person name="Yabe S."/>
            <person name="Wang C.M."/>
            <person name="Zheng Y."/>
            <person name="Sakai Y."/>
            <person name="Cavaletti L."/>
            <person name="Monciardini P."/>
            <person name="Donadio S."/>
        </authorList>
    </citation>
    <scope>NUCLEOTIDE SEQUENCE</scope>
    <source>
        <strain evidence="13">ID150040</strain>
    </source>
</reference>
<comment type="caution">
    <text evidence="13">The sequence shown here is derived from an EMBL/GenBank/DDBJ whole genome shotgun (WGS) entry which is preliminary data.</text>
</comment>
<keyword evidence="2" id="KW-0808">Transferase</keyword>
<dbReference type="InterPro" id="IPR017941">
    <property type="entry name" value="Rieske_2Fe-2S"/>
</dbReference>
<evidence type="ECO:0000256" key="6">
    <source>
        <dbReference type="ARBA" id="ARBA00022777"/>
    </source>
</evidence>
<feature type="domain" description="Protein kinase" evidence="11">
    <location>
        <begin position="17"/>
        <end position="289"/>
    </location>
</feature>
<organism evidence="13 14">
    <name type="scientific">Reticulibacter mediterranei</name>
    <dbReference type="NCBI Taxonomy" id="2778369"/>
    <lineage>
        <taxon>Bacteria</taxon>
        <taxon>Bacillati</taxon>
        <taxon>Chloroflexota</taxon>
        <taxon>Ktedonobacteria</taxon>
        <taxon>Ktedonobacterales</taxon>
        <taxon>Reticulibacteraceae</taxon>
        <taxon>Reticulibacter</taxon>
    </lineage>
</organism>
<sequence length="709" mass="76463">MQTLSVDRLVGQVLGNYRVEQLLGRGRLNAVFLARNVATQSQGALTLFTIPENFSSEARTRFLRRFHKASAALTALRHEHILPVYEGGEYLGYPYLVTPYMMNGSLTDIVKRKGRLSHERVSDILEQIVAGLEYAHKKGIIHGTLKPSNIVLSAKQAMLVAGFGLMHIQQMRGVERSDQPYGHLMSVANTLLIAPEYIAPEIVEGQYIDKRSDVYALGAILFELLSGQPPFTGSDALAVIKQHVEQNIPSLRSLCPDVPVALESVVNQALERDPARRFQSAGELAEAFDQVSRGATGALYNLPGKTRSSSSRPAAQFLQETAEESTSSTNSKNWQFTPPIVTGKVPAFKPAAKQERSPAASTQSRPRTREIDHRSGQPRIAAKQIPATGSTTRSSSRGVQKQMPAVEGQEIWSDPGIVHTEDIQFSAPIPAMPPQAHKVETTEDIRFSAPLPAMQQREMERREEDTEPPVRSSRSQVRRNGEDDWWQQSQGMQLPTEIDDLWSAAPMTGTLKNTHSLQGSKKKPTRGVSRRSVVALLATGGVAAAVGFVAVNNSRLIQMASGAMQQANTPTAKTGGTANTGNQGGQQGKTPAGGTQQNGGKTANVIGTTTLATNSSAVFTNPTDKKDSVLVHLSNGNFVAYERACTHVQVNVNYDPATQLLVCPAHGAIFDPAKGAAVVQGPNGEAPTSIKSLAKVPIQVKSDGTITTV</sequence>
<dbReference type="CDD" id="cd03467">
    <property type="entry name" value="Rieske"/>
    <property type="match status" value="1"/>
</dbReference>
<dbReference type="Gene3D" id="3.30.200.20">
    <property type="entry name" value="Phosphorylase Kinase, domain 1"/>
    <property type="match status" value="1"/>
</dbReference>
<dbReference type="PROSITE" id="PS50011">
    <property type="entry name" value="PROTEIN_KINASE_DOM"/>
    <property type="match status" value="1"/>
</dbReference>
<feature type="compositionally biased region" description="Low complexity" evidence="10">
    <location>
        <begin position="388"/>
        <end position="398"/>
    </location>
</feature>
<evidence type="ECO:0000256" key="2">
    <source>
        <dbReference type="ARBA" id="ARBA00022679"/>
    </source>
</evidence>
<dbReference type="Gene3D" id="2.102.10.10">
    <property type="entry name" value="Rieske [2Fe-2S] iron-sulphur domain"/>
    <property type="match status" value="1"/>
</dbReference>
<evidence type="ECO:0000256" key="7">
    <source>
        <dbReference type="ARBA" id="ARBA00022840"/>
    </source>
</evidence>
<dbReference type="InterPro" id="IPR000719">
    <property type="entry name" value="Prot_kinase_dom"/>
</dbReference>
<feature type="compositionally biased region" description="Polar residues" evidence="10">
    <location>
        <begin position="510"/>
        <end position="519"/>
    </location>
</feature>
<feature type="compositionally biased region" description="Low complexity" evidence="10">
    <location>
        <begin position="568"/>
        <end position="581"/>
    </location>
</feature>
<dbReference type="GO" id="GO:0005524">
    <property type="term" value="F:ATP binding"/>
    <property type="evidence" value="ECO:0007669"/>
    <property type="project" value="UniProtKB-KW"/>
</dbReference>
<keyword evidence="4" id="KW-0479">Metal-binding</keyword>
<dbReference type="InterPro" id="IPR036922">
    <property type="entry name" value="Rieske_2Fe-2S_sf"/>
</dbReference>
<dbReference type="PROSITE" id="PS51296">
    <property type="entry name" value="RIESKE"/>
    <property type="match status" value="1"/>
</dbReference>
<feature type="region of interest" description="Disordered" evidence="10">
    <location>
        <begin position="568"/>
        <end position="603"/>
    </location>
</feature>
<keyword evidence="6" id="KW-0418">Kinase</keyword>
<keyword evidence="5" id="KW-0547">Nucleotide-binding</keyword>
<evidence type="ECO:0000256" key="4">
    <source>
        <dbReference type="ARBA" id="ARBA00022723"/>
    </source>
</evidence>
<dbReference type="Pfam" id="PF00355">
    <property type="entry name" value="Rieske"/>
    <property type="match status" value="1"/>
</dbReference>
<dbReference type="EC" id="2.7.11.1" evidence="1"/>
<protein>
    <recommendedName>
        <fullName evidence="1">non-specific serine/threonine protein kinase</fullName>
        <ecNumber evidence="1">2.7.11.1</ecNumber>
    </recommendedName>
</protein>
<dbReference type="PANTHER" id="PTHR43671">
    <property type="entry name" value="SERINE/THREONINE-PROTEIN KINASE NEK"/>
    <property type="match status" value="1"/>
</dbReference>
<dbReference type="RefSeq" id="WP_220206401.1">
    <property type="nucleotide sequence ID" value="NZ_BNJK01000001.1"/>
</dbReference>
<dbReference type="GO" id="GO:0051537">
    <property type="term" value="F:2 iron, 2 sulfur cluster binding"/>
    <property type="evidence" value="ECO:0007669"/>
    <property type="project" value="UniProtKB-KW"/>
</dbReference>
<dbReference type="EMBL" id="BNJK01000001">
    <property type="protein sequence ID" value="GHO95735.1"/>
    <property type="molecule type" value="Genomic_DNA"/>
</dbReference>
<dbReference type="SUPFAM" id="SSF56112">
    <property type="entry name" value="Protein kinase-like (PK-like)"/>
    <property type="match status" value="1"/>
</dbReference>
<evidence type="ECO:0000256" key="10">
    <source>
        <dbReference type="SAM" id="MobiDB-lite"/>
    </source>
</evidence>
<keyword evidence="9" id="KW-0411">Iron-sulfur</keyword>
<dbReference type="InterPro" id="IPR011009">
    <property type="entry name" value="Kinase-like_dom_sf"/>
</dbReference>
<dbReference type="PANTHER" id="PTHR43671:SF13">
    <property type="entry name" value="SERINE_THREONINE-PROTEIN KINASE NEK2"/>
    <property type="match status" value="1"/>
</dbReference>
<dbReference type="Proteomes" id="UP000597444">
    <property type="component" value="Unassembled WGS sequence"/>
</dbReference>
<dbReference type="SUPFAM" id="SSF50022">
    <property type="entry name" value="ISP domain"/>
    <property type="match status" value="1"/>
</dbReference>
<dbReference type="Pfam" id="PF00069">
    <property type="entry name" value="Pkinase"/>
    <property type="match status" value="1"/>
</dbReference>
<feature type="region of interest" description="Disordered" evidence="10">
    <location>
        <begin position="510"/>
        <end position="529"/>
    </location>
</feature>
<proteinExistence type="predicted"/>
<dbReference type="GO" id="GO:0016705">
    <property type="term" value="F:oxidoreductase activity, acting on paired donors, with incorporation or reduction of molecular oxygen"/>
    <property type="evidence" value="ECO:0007669"/>
    <property type="project" value="UniProtKB-ARBA"/>
</dbReference>
<evidence type="ECO:0000256" key="3">
    <source>
        <dbReference type="ARBA" id="ARBA00022714"/>
    </source>
</evidence>
<feature type="compositionally biased region" description="Polar residues" evidence="10">
    <location>
        <begin position="593"/>
        <end position="603"/>
    </location>
</feature>
<keyword evidence="8" id="KW-0408">Iron</keyword>
<name>A0A8J3INS3_9CHLR</name>
<accession>A0A8J3INS3</accession>
<dbReference type="GO" id="GO:0004497">
    <property type="term" value="F:monooxygenase activity"/>
    <property type="evidence" value="ECO:0007669"/>
    <property type="project" value="UniProtKB-ARBA"/>
</dbReference>
<feature type="region of interest" description="Disordered" evidence="10">
    <location>
        <begin position="299"/>
        <end position="402"/>
    </location>
</feature>
<feature type="domain" description="Rieske" evidence="12">
    <location>
        <begin position="603"/>
        <end position="707"/>
    </location>
</feature>
<feature type="region of interest" description="Disordered" evidence="10">
    <location>
        <begin position="455"/>
        <end position="491"/>
    </location>
</feature>
<gene>
    <name evidence="13" type="ORF">KSF_057830</name>
</gene>
<evidence type="ECO:0000259" key="11">
    <source>
        <dbReference type="PROSITE" id="PS50011"/>
    </source>
</evidence>
<dbReference type="Gene3D" id="1.10.510.10">
    <property type="entry name" value="Transferase(Phosphotransferase) domain 1"/>
    <property type="match status" value="1"/>
</dbReference>
<dbReference type="GO" id="GO:0046872">
    <property type="term" value="F:metal ion binding"/>
    <property type="evidence" value="ECO:0007669"/>
    <property type="project" value="UniProtKB-KW"/>
</dbReference>
<keyword evidence="14" id="KW-1185">Reference proteome</keyword>
<evidence type="ECO:0000256" key="5">
    <source>
        <dbReference type="ARBA" id="ARBA00022741"/>
    </source>
</evidence>
<evidence type="ECO:0000256" key="1">
    <source>
        <dbReference type="ARBA" id="ARBA00012513"/>
    </source>
</evidence>
<evidence type="ECO:0000259" key="12">
    <source>
        <dbReference type="PROSITE" id="PS51296"/>
    </source>
</evidence>